<feature type="transmembrane region" description="Helical" evidence="1">
    <location>
        <begin position="111"/>
        <end position="130"/>
    </location>
</feature>
<dbReference type="KEGG" id="dco:SAMEA4475696_0267"/>
<dbReference type="Proteomes" id="UP000242637">
    <property type="component" value="Chromosome 1"/>
</dbReference>
<dbReference type="NCBIfam" id="TIGR02185">
    <property type="entry name" value="Trep_Strep"/>
    <property type="match status" value="1"/>
</dbReference>
<dbReference type="AlphaFoldDB" id="A0A239V6P5"/>
<feature type="transmembrane region" description="Helical" evidence="1">
    <location>
        <begin position="159"/>
        <end position="178"/>
    </location>
</feature>
<keyword evidence="3" id="KW-1185">Reference proteome</keyword>
<name>A0A239V6P5_9MICO</name>
<sequence length="192" mass="20567">MRLNANDLVQLGIFTSVYLVVYFGLNMIGAVSPLLQPAGTAVAVLLNGITFMLYLSRVQKFGLITLMTVLLGVLMTVAGHHPVTLITALVCGFAADAFARQGRYTAGLTTAVAYGVMSVWASGAYLPLLFMREPLVAQYRVQMGDAWADSFSSLYTSEFIVTFVVVTVLVGIVGGLLGRKAVDRHFRPAGLA</sequence>
<dbReference type="EMBL" id="LT906453">
    <property type="protein sequence ID" value="SNV17686.1"/>
    <property type="molecule type" value="Genomic_DNA"/>
</dbReference>
<gene>
    <name evidence="2" type="ORF">SAMEA4475696_00267</name>
</gene>
<dbReference type="GeneID" id="63458567"/>
<dbReference type="Pfam" id="PF09605">
    <property type="entry name" value="Trep_Strep"/>
    <property type="match status" value="1"/>
</dbReference>
<protein>
    <submittedName>
        <fullName evidence="2">Conserved hypothetical integral membrane protein</fullName>
    </submittedName>
</protein>
<dbReference type="RefSeq" id="WP_028327347.1">
    <property type="nucleotide sequence ID" value="NZ_JAAFNI010000001.1"/>
</dbReference>
<dbReference type="STRING" id="1121387.GCA_000429885_01447"/>
<keyword evidence="1" id="KW-0472">Membrane</keyword>
<feature type="transmembrane region" description="Helical" evidence="1">
    <location>
        <begin position="61"/>
        <end position="77"/>
    </location>
</feature>
<organism evidence="2 3">
    <name type="scientific">Dermatophilus congolensis</name>
    <dbReference type="NCBI Taxonomy" id="1863"/>
    <lineage>
        <taxon>Bacteria</taxon>
        <taxon>Bacillati</taxon>
        <taxon>Actinomycetota</taxon>
        <taxon>Actinomycetes</taxon>
        <taxon>Micrococcales</taxon>
        <taxon>Dermatophilaceae</taxon>
        <taxon>Dermatophilus</taxon>
    </lineage>
</organism>
<reference evidence="2 3" key="1">
    <citation type="submission" date="2017-06" db="EMBL/GenBank/DDBJ databases">
        <authorList>
            <consortium name="Pathogen Informatics"/>
        </authorList>
    </citation>
    <scope>NUCLEOTIDE SEQUENCE [LARGE SCALE GENOMIC DNA]</scope>
    <source>
        <strain evidence="2 3">NCTC13039</strain>
    </source>
</reference>
<dbReference type="InterPro" id="IPR011733">
    <property type="entry name" value="CHP02185_IM"/>
</dbReference>
<evidence type="ECO:0000256" key="1">
    <source>
        <dbReference type="SAM" id="Phobius"/>
    </source>
</evidence>
<evidence type="ECO:0000313" key="3">
    <source>
        <dbReference type="Proteomes" id="UP000242637"/>
    </source>
</evidence>
<accession>A0A239V6P5</accession>
<keyword evidence="1" id="KW-1133">Transmembrane helix</keyword>
<dbReference type="OrthoDB" id="9781459at2"/>
<proteinExistence type="predicted"/>
<evidence type="ECO:0000313" key="2">
    <source>
        <dbReference type="EMBL" id="SNV17686.1"/>
    </source>
</evidence>
<feature type="transmembrane region" description="Helical" evidence="1">
    <location>
        <begin position="7"/>
        <end position="28"/>
    </location>
</feature>
<keyword evidence="1" id="KW-0812">Transmembrane</keyword>